<feature type="compositionally biased region" description="Basic and acidic residues" evidence="1">
    <location>
        <begin position="71"/>
        <end position="83"/>
    </location>
</feature>
<feature type="region of interest" description="Disordered" evidence="1">
    <location>
        <begin position="55"/>
        <end position="83"/>
    </location>
</feature>
<comment type="caution">
    <text evidence="2">The sequence shown here is derived from an EMBL/GenBank/DDBJ whole genome shotgun (WGS) entry which is preliminary data.</text>
</comment>
<name>A0A645ET92_9ZZZZ</name>
<evidence type="ECO:0000313" key="2">
    <source>
        <dbReference type="EMBL" id="MPN05261.1"/>
    </source>
</evidence>
<protein>
    <submittedName>
        <fullName evidence="2">Uncharacterized protein</fullName>
    </submittedName>
</protein>
<sequence length="83" mass="8831">MDDDFAGTRGANLAALGPGSQHRAFDLTGIDETLLDEHLRVEGAGLLNGLRQLGGVGDPRDPHRRATAGRLHVDRECQGVDDS</sequence>
<proteinExistence type="predicted"/>
<evidence type="ECO:0000256" key="1">
    <source>
        <dbReference type="SAM" id="MobiDB-lite"/>
    </source>
</evidence>
<accession>A0A645ET92</accession>
<gene>
    <name evidence="2" type="ORF">SDC9_152511</name>
</gene>
<reference evidence="2" key="1">
    <citation type="submission" date="2019-08" db="EMBL/GenBank/DDBJ databases">
        <authorList>
            <person name="Kucharzyk K."/>
            <person name="Murdoch R.W."/>
            <person name="Higgins S."/>
            <person name="Loffler F."/>
        </authorList>
    </citation>
    <scope>NUCLEOTIDE SEQUENCE</scope>
</reference>
<dbReference type="EMBL" id="VSSQ01051174">
    <property type="protein sequence ID" value="MPN05261.1"/>
    <property type="molecule type" value="Genomic_DNA"/>
</dbReference>
<organism evidence="2">
    <name type="scientific">bioreactor metagenome</name>
    <dbReference type="NCBI Taxonomy" id="1076179"/>
    <lineage>
        <taxon>unclassified sequences</taxon>
        <taxon>metagenomes</taxon>
        <taxon>ecological metagenomes</taxon>
    </lineage>
</organism>
<dbReference type="AlphaFoldDB" id="A0A645ET92"/>